<comment type="similarity">
    <text evidence="1">Belongs to the prokaryotic molybdopterin-containing oxidoreductase family.</text>
</comment>
<dbReference type="Pfam" id="PF00384">
    <property type="entry name" value="Molybdopterin"/>
    <property type="match status" value="1"/>
</dbReference>
<keyword evidence="6" id="KW-0411">Iron-sulfur</keyword>
<dbReference type="Gene3D" id="3.40.50.12440">
    <property type="match status" value="1"/>
</dbReference>
<dbReference type="InterPro" id="IPR006657">
    <property type="entry name" value="MoPterin_dinucl-bd_dom"/>
</dbReference>
<evidence type="ECO:0000256" key="2">
    <source>
        <dbReference type="ARBA" id="ARBA00022723"/>
    </source>
</evidence>
<dbReference type="SMART" id="SM00926">
    <property type="entry name" value="Molybdop_Fe4S4"/>
    <property type="match status" value="1"/>
</dbReference>
<dbReference type="RefSeq" id="WP_338210810.1">
    <property type="nucleotide sequence ID" value="NZ_JAYMFF010000015.1"/>
</dbReference>
<dbReference type="PROSITE" id="PS51318">
    <property type="entry name" value="TAT"/>
    <property type="match status" value="1"/>
</dbReference>
<keyword evidence="2" id="KW-0479">Metal-binding</keyword>
<keyword evidence="4" id="KW-0560">Oxidoreductase</keyword>
<dbReference type="PANTHER" id="PTHR43742:SF3">
    <property type="entry name" value="DIMETHYL SULFOXIDE REDUCTASE DMSA"/>
    <property type="match status" value="1"/>
</dbReference>
<dbReference type="InterPro" id="IPR006656">
    <property type="entry name" value="Mopterin_OxRdtase"/>
</dbReference>
<dbReference type="InterPro" id="IPR006311">
    <property type="entry name" value="TAT_signal"/>
</dbReference>
<keyword evidence="3" id="KW-0732">Signal</keyword>
<evidence type="ECO:0000256" key="5">
    <source>
        <dbReference type="ARBA" id="ARBA00023004"/>
    </source>
</evidence>
<keyword evidence="5" id="KW-0408">Iron</keyword>
<dbReference type="Gene3D" id="3.40.228.10">
    <property type="entry name" value="Dimethylsulfoxide Reductase, domain 2"/>
    <property type="match status" value="1"/>
</dbReference>
<dbReference type="InterPro" id="IPR009010">
    <property type="entry name" value="Asp_de-COase-like_dom_sf"/>
</dbReference>
<dbReference type="SUPFAM" id="SSF50692">
    <property type="entry name" value="ADC-like"/>
    <property type="match status" value="1"/>
</dbReference>
<gene>
    <name evidence="8" type="ORF">VIN30_08510</name>
</gene>
<keyword evidence="9" id="KW-1185">Reference proteome</keyword>
<dbReference type="Proteomes" id="UP001349994">
    <property type="component" value="Unassembled WGS sequence"/>
</dbReference>
<dbReference type="EMBL" id="JAYMFF010000015">
    <property type="protein sequence ID" value="MEC4176483.1"/>
    <property type="molecule type" value="Genomic_DNA"/>
</dbReference>
<evidence type="ECO:0000256" key="6">
    <source>
        <dbReference type="ARBA" id="ARBA00023014"/>
    </source>
</evidence>
<accession>A0ABU6IJ43</accession>
<dbReference type="SUPFAM" id="SSF53706">
    <property type="entry name" value="Formate dehydrogenase/DMSO reductase, domains 1-3"/>
    <property type="match status" value="1"/>
</dbReference>
<evidence type="ECO:0000256" key="4">
    <source>
        <dbReference type="ARBA" id="ARBA00023002"/>
    </source>
</evidence>
<sequence length="876" mass="96402">MTGLLDKVRASSEVSRRSFVKASAVASAALATGAMAGCSNKVGMADTGVVTGDENTSETDYGRNLTEGAWVSAACWHNCGGRCMNKVLVRDGVVIRQKSDDTHEDSADYPQQRGCVRGRSQRMQVFGADRLKYPMKRKNWSPEEPHGELRGKDEWERISWDEAFKYVGDQLKRAYDTYGPRSILAHSGSYVSYNAMRPLLALGGYVGITDTTSMGTYNLDTTKLGLPSKDGGAASSNDRYDMLNAETIVLQGCNPAWASAGSTCLSFLNAKAAGVSFVVIAPSYNATAQLLNARWIPLRAGTDTAFMIAVAYEMVKLDEERGDVVDWDFLNTYCVGFDAEHMPADATTNENFKDYILGAYDGTPKTAEWASEICGTPVEDIRWYAEAIGKQHKVMLLHSYSFARCHDSEDVPQMFMTLGAMGGHFGKSGHACGTAYYAQAGNGGPSLVAAGMANVPPIDNGVDDLVAGPILWKSVLEKKYPFVGNICAVTQPREERDLDIHVIFWEHSARLQTTPDLVRGIEAHRAVDFVFCNAQFLTTQAKYSDIVLPVTTEWERPGRFGQLSNRETLLIYSQVIEPLFEAKTDQEIGRGIAEACGLDPDEVYPLSEKQQFMNEILGATVAEGGEMVPLVTVTADDLASWECEGEPQEGKVPLAEFMERGSYQVERSAGDEHSFIAYADFVADPVANPLPSNSGKFEIYCQWKKDTLDSLGFSSNFKPYPSYHPAVEGWETRSDEYPYVVYNPHYYRRSHSVYDNVTWLREAWPNPVFISAQDAADKGIQTGDDVVVYNAYGKIVRTASVLQTLMPGMVGLPHGAWVDFDESEEYDLGGADNVLCGPTVSGMAVSGYNNYNCNFEKYTGEPLVPDCEQPQRIIEL</sequence>
<name>A0ABU6IJ43_9ACTN</name>
<evidence type="ECO:0000256" key="1">
    <source>
        <dbReference type="ARBA" id="ARBA00010312"/>
    </source>
</evidence>
<dbReference type="NCBIfam" id="TIGR01409">
    <property type="entry name" value="TAT_signal_seq"/>
    <property type="match status" value="1"/>
</dbReference>
<organism evidence="8 9">
    <name type="scientific">Adlercreutzia wanghongyangiae</name>
    <dbReference type="NCBI Taxonomy" id="3111451"/>
    <lineage>
        <taxon>Bacteria</taxon>
        <taxon>Bacillati</taxon>
        <taxon>Actinomycetota</taxon>
        <taxon>Coriobacteriia</taxon>
        <taxon>Eggerthellales</taxon>
        <taxon>Eggerthellaceae</taxon>
        <taxon>Adlercreutzia</taxon>
    </lineage>
</organism>
<proteinExistence type="inferred from homology"/>
<dbReference type="InterPro" id="IPR006963">
    <property type="entry name" value="Mopterin_OxRdtase_4Fe-4S_dom"/>
</dbReference>
<dbReference type="PANTHER" id="PTHR43742">
    <property type="entry name" value="TRIMETHYLAMINE-N-OXIDE REDUCTASE"/>
    <property type="match status" value="1"/>
</dbReference>
<dbReference type="Pfam" id="PF01568">
    <property type="entry name" value="Molydop_binding"/>
    <property type="match status" value="1"/>
</dbReference>
<dbReference type="Gene3D" id="3.40.50.740">
    <property type="match status" value="1"/>
</dbReference>
<dbReference type="InterPro" id="IPR019546">
    <property type="entry name" value="TAT_signal_bac_arc"/>
</dbReference>
<dbReference type="Gene3D" id="2.40.40.20">
    <property type="match status" value="1"/>
</dbReference>
<dbReference type="InterPro" id="IPR050612">
    <property type="entry name" value="Prok_Mopterin_Oxidored"/>
</dbReference>
<comment type="caution">
    <text evidence="8">The sequence shown here is derived from an EMBL/GenBank/DDBJ whole genome shotgun (WGS) entry which is preliminary data.</text>
</comment>
<evidence type="ECO:0000259" key="7">
    <source>
        <dbReference type="PROSITE" id="PS51669"/>
    </source>
</evidence>
<reference evidence="8 9" key="1">
    <citation type="submission" date="2024-01" db="EMBL/GenBank/DDBJ databases">
        <title>novel species in genus Adlercreutzia.</title>
        <authorList>
            <person name="Liu X."/>
        </authorList>
    </citation>
    <scope>NUCLEOTIDE SEQUENCE [LARGE SCALE GENOMIC DNA]</scope>
    <source>
        <strain evidence="8 9">R7</strain>
    </source>
</reference>
<dbReference type="PROSITE" id="PS51669">
    <property type="entry name" value="4FE4S_MOW_BIS_MGD"/>
    <property type="match status" value="1"/>
</dbReference>
<feature type="domain" description="4Fe-4S Mo/W bis-MGD-type" evidence="7">
    <location>
        <begin position="68"/>
        <end position="129"/>
    </location>
</feature>
<evidence type="ECO:0000256" key="3">
    <source>
        <dbReference type="ARBA" id="ARBA00022729"/>
    </source>
</evidence>
<evidence type="ECO:0000313" key="8">
    <source>
        <dbReference type="EMBL" id="MEC4176483.1"/>
    </source>
</evidence>
<protein>
    <submittedName>
        <fullName evidence="8">Molybdopterin-dependent oxidoreductase</fullName>
    </submittedName>
</protein>
<evidence type="ECO:0000313" key="9">
    <source>
        <dbReference type="Proteomes" id="UP001349994"/>
    </source>
</evidence>